<sequence>MTLRYASLERSFRAQRGICFILCVLCVPSSLASGRAECNTIPSKILGGNVPYCIVLPASFDADKAKRFPILYELHGLGDNEQFLVHSGLWNLVEDLWEGGKMKEFVIATPAGGASFYIDAKDGKVRYEDFMLREFFPFIERKYRVSPGRANRAISGVSMGGYGALHLAFRHPQLFSAVSAHSAALIEKLPAFMSAPQSPRARVLGGVFGIPPDTAFWEANSPLVLARSANLSGMKIYFDCGNRDDFGFEAGAAALDKILTARKIPHEFHIYPGRHDPAYFAAHIPASLSFHSRLF</sequence>
<dbReference type="InterPro" id="IPR050583">
    <property type="entry name" value="Mycobacterial_A85_antigen"/>
</dbReference>
<dbReference type="SUPFAM" id="SSF53474">
    <property type="entry name" value="alpha/beta-Hydrolases"/>
    <property type="match status" value="1"/>
</dbReference>
<dbReference type="PANTHER" id="PTHR48098:SF1">
    <property type="entry name" value="DIACYLGLYCEROL ACYLTRANSFERASE_MYCOLYLTRANSFERASE AG85A"/>
    <property type="match status" value="1"/>
</dbReference>
<dbReference type="EMBL" id="JACDQQ010000567">
    <property type="protein sequence ID" value="MBA0084485.1"/>
    <property type="molecule type" value="Genomic_DNA"/>
</dbReference>
<dbReference type="AlphaFoldDB" id="A0A7V8NNA2"/>
<evidence type="ECO:0000313" key="1">
    <source>
        <dbReference type="EMBL" id="MBA0084485.1"/>
    </source>
</evidence>
<organism evidence="1 2">
    <name type="scientific">Candidatus Acidiferrum panamense</name>
    <dbReference type="NCBI Taxonomy" id="2741543"/>
    <lineage>
        <taxon>Bacteria</taxon>
        <taxon>Pseudomonadati</taxon>
        <taxon>Acidobacteriota</taxon>
        <taxon>Terriglobia</taxon>
        <taxon>Candidatus Acidiferrales</taxon>
        <taxon>Candidatus Acidiferrum</taxon>
    </lineage>
</organism>
<reference evidence="1" key="1">
    <citation type="submission" date="2020-06" db="EMBL/GenBank/DDBJ databases">
        <title>Legume-microbial interactions unlock mineral nutrients during tropical forest succession.</title>
        <authorList>
            <person name="Epihov D.Z."/>
        </authorList>
    </citation>
    <scope>NUCLEOTIDE SEQUENCE [LARGE SCALE GENOMIC DNA]</scope>
    <source>
        <strain evidence="1">Pan2503</strain>
    </source>
</reference>
<protein>
    <recommendedName>
        <fullName evidence="3">Esterase</fullName>
    </recommendedName>
</protein>
<dbReference type="Gene3D" id="3.40.50.1820">
    <property type="entry name" value="alpha/beta hydrolase"/>
    <property type="match status" value="1"/>
</dbReference>
<evidence type="ECO:0008006" key="3">
    <source>
        <dbReference type="Google" id="ProtNLM"/>
    </source>
</evidence>
<dbReference type="InterPro" id="IPR029058">
    <property type="entry name" value="AB_hydrolase_fold"/>
</dbReference>
<comment type="caution">
    <text evidence="1">The sequence shown here is derived from an EMBL/GenBank/DDBJ whole genome shotgun (WGS) entry which is preliminary data.</text>
</comment>
<dbReference type="InterPro" id="IPR000801">
    <property type="entry name" value="Esterase-like"/>
</dbReference>
<dbReference type="PANTHER" id="PTHR48098">
    <property type="entry name" value="ENTEROCHELIN ESTERASE-RELATED"/>
    <property type="match status" value="1"/>
</dbReference>
<dbReference type="Proteomes" id="UP000567293">
    <property type="component" value="Unassembled WGS sequence"/>
</dbReference>
<keyword evidence="2" id="KW-1185">Reference proteome</keyword>
<accession>A0A7V8NNA2</accession>
<name>A0A7V8NNA2_9BACT</name>
<gene>
    <name evidence="1" type="ORF">HRJ53_05780</name>
</gene>
<evidence type="ECO:0000313" key="2">
    <source>
        <dbReference type="Proteomes" id="UP000567293"/>
    </source>
</evidence>
<dbReference type="Pfam" id="PF00756">
    <property type="entry name" value="Esterase"/>
    <property type="match status" value="1"/>
</dbReference>
<proteinExistence type="predicted"/>